<proteinExistence type="inferred from homology"/>
<dbReference type="SUPFAM" id="SSF51735">
    <property type="entry name" value="NAD(P)-binding Rossmann-fold domains"/>
    <property type="match status" value="1"/>
</dbReference>
<evidence type="ECO:0000256" key="1">
    <source>
        <dbReference type="ARBA" id="ARBA00006484"/>
    </source>
</evidence>
<dbReference type="EMBL" id="BAABWH010000004">
    <property type="protein sequence ID" value="GAA6145724.1"/>
    <property type="molecule type" value="Genomic_DNA"/>
</dbReference>
<keyword evidence="2" id="KW-0560">Oxidoreductase</keyword>
<dbReference type="InterPro" id="IPR036291">
    <property type="entry name" value="NAD(P)-bd_dom_sf"/>
</dbReference>
<dbReference type="PRINTS" id="PR00081">
    <property type="entry name" value="GDHRDH"/>
</dbReference>
<sequence>MHTSNILNGHSILVVGSSEGIGREAALTYARAGAKLMILARNTSALEQLKRQIIAEGLCSPRIFQFDLESKNEDDYRQLAQHVEAESHTLDGALLNASLLGARTTLADYPWDTWQQVMQVNVNAQFLLVKHLLPLLQRSSTDASLILTTSSVGRQGRAEWGAYSVSKFATEALMQICAQELGENSPVRINCINPGGTRTAMRAAAYPEEDPSSVRTPADIMDLYLHLMSPESSDVRGQSIDAQNWNRQKA</sequence>
<comment type="caution">
    <text evidence="3">The sequence shown here is derived from an EMBL/GenBank/DDBJ whole genome shotgun (WGS) entry which is preliminary data.</text>
</comment>
<comment type="similarity">
    <text evidence="1">Belongs to the short-chain dehydrogenases/reductases (SDR) family.</text>
</comment>
<dbReference type="RefSeq" id="WP_353294784.1">
    <property type="nucleotide sequence ID" value="NZ_BAABWH010000004.1"/>
</dbReference>
<dbReference type="Pfam" id="PF00106">
    <property type="entry name" value="adh_short"/>
    <property type="match status" value="1"/>
</dbReference>
<protein>
    <submittedName>
        <fullName evidence="3">YciK family oxidoreductase</fullName>
    </submittedName>
</protein>
<reference evidence="3 4" key="1">
    <citation type="submission" date="2024-04" db="EMBL/GenBank/DDBJ databases">
        <title>Draft genome sequence of Thalassolituus maritimus NBRC 116585.</title>
        <authorList>
            <person name="Miyakawa T."/>
            <person name="Kusuya Y."/>
            <person name="Miura T."/>
        </authorList>
    </citation>
    <scope>NUCLEOTIDE SEQUENCE [LARGE SCALE GENOMIC DNA]</scope>
    <source>
        <strain evidence="3 4">5NW40-0001</strain>
    </source>
</reference>
<accession>A0ABQ0A001</accession>
<dbReference type="Gene3D" id="3.40.50.720">
    <property type="entry name" value="NAD(P)-binding Rossmann-like Domain"/>
    <property type="match status" value="1"/>
</dbReference>
<dbReference type="PANTHER" id="PTHR42901">
    <property type="entry name" value="ALCOHOL DEHYDROGENASE"/>
    <property type="match status" value="1"/>
</dbReference>
<evidence type="ECO:0000256" key="2">
    <source>
        <dbReference type="ARBA" id="ARBA00023002"/>
    </source>
</evidence>
<organism evidence="3 4">
    <name type="scientific">Thalassolituus maritimus</name>
    <dbReference type="NCBI Taxonomy" id="484498"/>
    <lineage>
        <taxon>Bacteria</taxon>
        <taxon>Pseudomonadati</taxon>
        <taxon>Pseudomonadota</taxon>
        <taxon>Gammaproteobacteria</taxon>
        <taxon>Oceanospirillales</taxon>
        <taxon>Oceanospirillaceae</taxon>
        <taxon>Thalassolituus</taxon>
    </lineage>
</organism>
<dbReference type="InterPro" id="IPR002347">
    <property type="entry name" value="SDR_fam"/>
</dbReference>
<dbReference type="PANTHER" id="PTHR42901:SF1">
    <property type="entry name" value="ALCOHOL DEHYDROGENASE"/>
    <property type="match status" value="1"/>
</dbReference>
<keyword evidence="4" id="KW-1185">Reference proteome</keyword>
<name>A0ABQ0A001_9GAMM</name>
<dbReference type="NCBIfam" id="NF006509">
    <property type="entry name" value="PRK08945.1"/>
    <property type="match status" value="1"/>
</dbReference>
<evidence type="ECO:0000313" key="4">
    <source>
        <dbReference type="Proteomes" id="UP001481413"/>
    </source>
</evidence>
<gene>
    <name evidence="3" type="ORF">NBRC116585_18420</name>
</gene>
<evidence type="ECO:0000313" key="3">
    <source>
        <dbReference type="EMBL" id="GAA6145724.1"/>
    </source>
</evidence>
<dbReference type="Proteomes" id="UP001481413">
    <property type="component" value="Unassembled WGS sequence"/>
</dbReference>